<comment type="caution">
    <text evidence="2">The sequence shown here is derived from an EMBL/GenBank/DDBJ whole genome shotgun (WGS) entry which is preliminary data.</text>
</comment>
<keyword evidence="1" id="KW-0472">Membrane</keyword>
<proteinExistence type="predicted"/>
<accession>A0A2H0NEF0</accession>
<protein>
    <recommendedName>
        <fullName evidence="4">Sortilin N-terminal domain-containing protein</fullName>
    </recommendedName>
</protein>
<keyword evidence="1" id="KW-1133">Transmembrane helix</keyword>
<dbReference type="InterPro" id="IPR015943">
    <property type="entry name" value="WD40/YVTN_repeat-like_dom_sf"/>
</dbReference>
<keyword evidence="1" id="KW-0812">Transmembrane</keyword>
<dbReference type="Gene3D" id="2.130.10.10">
    <property type="entry name" value="YVTN repeat-like/Quinoprotein amine dehydrogenase"/>
    <property type="match status" value="1"/>
</dbReference>
<gene>
    <name evidence="2" type="ORF">COV54_01545</name>
</gene>
<evidence type="ECO:0000256" key="1">
    <source>
        <dbReference type="SAM" id="Phobius"/>
    </source>
</evidence>
<feature type="transmembrane region" description="Helical" evidence="1">
    <location>
        <begin position="6"/>
        <end position="29"/>
    </location>
</feature>
<evidence type="ECO:0008006" key="4">
    <source>
        <dbReference type="Google" id="ProtNLM"/>
    </source>
</evidence>
<dbReference type="SUPFAM" id="SSF110296">
    <property type="entry name" value="Oligoxyloglucan reducing end-specific cellobiohydrolase"/>
    <property type="match status" value="1"/>
</dbReference>
<dbReference type="Proteomes" id="UP000228867">
    <property type="component" value="Unassembled WGS sequence"/>
</dbReference>
<sequence length="287" mass="32388">MFKKGFAPIIIILIIALLAAGGITGYTLIKNKQLNKETTTITSVPSTTVSLVPTTSTTKLSILYKSTWDDGALEGAFYRSLDDGKNWILIKEQYKGQIIYDYDKRNPQIVYYADTGFNMMGEGGSCGFFKSIDGGKTSEDISDRFRKVMNTADECFEIIHIDSNNSNNVYVYESNNRLFWKSIDGGNTWVQYIPDLSICDDCKGYYLPNTQRGACDQERCYIDVASELKDLSICDKLTNSDSLESGMSYHRDNCYEKVAVAKKDLSICDKIQVQYLKTYCYNEVLGK</sequence>
<organism evidence="2 3">
    <name type="scientific">Candidatus Jorgensenbacteria bacterium CG11_big_fil_rev_8_21_14_0_20_38_23</name>
    <dbReference type="NCBI Taxonomy" id="1974594"/>
    <lineage>
        <taxon>Bacteria</taxon>
        <taxon>Candidatus Joergenseniibacteriota</taxon>
    </lineage>
</organism>
<evidence type="ECO:0000313" key="3">
    <source>
        <dbReference type="Proteomes" id="UP000228867"/>
    </source>
</evidence>
<name>A0A2H0NEF0_9BACT</name>
<dbReference type="AlphaFoldDB" id="A0A2H0NEF0"/>
<reference evidence="2 3" key="1">
    <citation type="submission" date="2017-09" db="EMBL/GenBank/DDBJ databases">
        <title>Depth-based differentiation of microbial function through sediment-hosted aquifers and enrichment of novel symbionts in the deep terrestrial subsurface.</title>
        <authorList>
            <person name="Probst A.J."/>
            <person name="Ladd B."/>
            <person name="Jarett J.K."/>
            <person name="Geller-Mcgrath D.E."/>
            <person name="Sieber C.M."/>
            <person name="Emerson J.B."/>
            <person name="Anantharaman K."/>
            <person name="Thomas B.C."/>
            <person name="Malmstrom R."/>
            <person name="Stieglmeier M."/>
            <person name="Klingl A."/>
            <person name="Woyke T."/>
            <person name="Ryan C.M."/>
            <person name="Banfield J.F."/>
        </authorList>
    </citation>
    <scope>NUCLEOTIDE SEQUENCE [LARGE SCALE GENOMIC DNA]</scope>
    <source>
        <strain evidence="2">CG11_big_fil_rev_8_21_14_0_20_38_23</strain>
    </source>
</reference>
<evidence type="ECO:0000313" key="2">
    <source>
        <dbReference type="EMBL" id="PIR07273.1"/>
    </source>
</evidence>
<dbReference type="EMBL" id="PCWR01000037">
    <property type="protein sequence ID" value="PIR07273.1"/>
    <property type="molecule type" value="Genomic_DNA"/>
</dbReference>